<dbReference type="PROSITE" id="PS50980">
    <property type="entry name" value="COA_CT_NTER"/>
    <property type="match status" value="1"/>
</dbReference>
<reference evidence="6 7" key="1">
    <citation type="submission" date="2019-07" db="EMBL/GenBank/DDBJ databases">
        <title>Tomitella cavernea sp. nov., an actinomycete isolated from soil.</title>
        <authorList>
            <person name="Cheng J."/>
        </authorList>
    </citation>
    <scope>NUCLEOTIDE SEQUENCE [LARGE SCALE GENOMIC DNA]</scope>
    <source>
        <strain evidence="6 7">HY188</strain>
    </source>
</reference>
<sequence>MPAPGAAPEHITAHAMIEAVVDEDSYATWDSAPVLPATTDAYADSLRRARERTGVDESVLTGEATVDGRRVALIACEFGFLGGSIGVAAAERITAAIERATAEGLPVIASPTSGGTRMQEGTTAFLQMVKIAAAAQNHKAAHLPYLVYLRNPTTGGVFASWGSLGHITVAQPGALIGFLGPRVYAALYGEEFPDGVQTAENLFRNGIVDGVVAPSDLRPLLVRALRVLAGSPEPPSHAAGPHAGPDPEAHVVSSCTDVPDVPAWQSVMLSRHGDRPGIRALLAHSAADLVALSGTGQGEVESAMVLALARIHGVPAVVLGQDRVAQTPTTPMGPGALREARRAMRLAEQLRLPLVLVIDTVGAALSVAAEERGLAPEIARCVADLVTLRTATVSIILGQGSGGGALALLPADRVLAAQHGWLAPLPPEGASAIVHRDTAHAPQMAGEQGVRSRDLLRDGIIDAVVLEEAGEGPAELVARAGAAIAAELRALADFGDDDRMRARLNRYRRLGLP</sequence>
<evidence type="ECO:0000256" key="2">
    <source>
        <dbReference type="ARBA" id="ARBA00022679"/>
    </source>
</evidence>
<feature type="domain" description="CoA carboxyltransferase N-terminal" evidence="4">
    <location>
        <begin position="1"/>
        <end position="243"/>
    </location>
</feature>
<evidence type="ECO:0000259" key="5">
    <source>
        <dbReference type="PROSITE" id="PS50989"/>
    </source>
</evidence>
<proteinExistence type="inferred from homology"/>
<dbReference type="InterPro" id="IPR029045">
    <property type="entry name" value="ClpP/crotonase-like_dom_sf"/>
</dbReference>
<protein>
    <submittedName>
        <fullName evidence="6">Acetyl-CoA carboxyl transferase</fullName>
    </submittedName>
</protein>
<dbReference type="InterPro" id="IPR011763">
    <property type="entry name" value="COA_CT_C"/>
</dbReference>
<dbReference type="Pfam" id="PF01039">
    <property type="entry name" value="Carboxyl_trans"/>
    <property type="match status" value="1"/>
</dbReference>
<dbReference type="OrthoDB" id="9772975at2"/>
<dbReference type="InterPro" id="IPR011762">
    <property type="entry name" value="COA_CT_N"/>
</dbReference>
<dbReference type="SUPFAM" id="SSF52096">
    <property type="entry name" value="ClpP/crotonase"/>
    <property type="match status" value="2"/>
</dbReference>
<dbReference type="PANTHER" id="PTHR42995">
    <property type="entry name" value="ACETYL-COENZYME A CARBOXYLASE CARBOXYL TRANSFERASE SUBUNIT BETA, CHLOROPLASTIC"/>
    <property type="match status" value="1"/>
</dbReference>
<dbReference type="InterPro" id="IPR000438">
    <property type="entry name" value="Acetyl_CoA_COase_Trfase_b_su"/>
</dbReference>
<dbReference type="Gene3D" id="3.90.226.10">
    <property type="entry name" value="2-enoyl-CoA Hydratase, Chain A, domain 1"/>
    <property type="match status" value="2"/>
</dbReference>
<reference evidence="6 7" key="2">
    <citation type="submission" date="2019-07" db="EMBL/GenBank/DDBJ databases">
        <authorList>
            <person name="Huang Y."/>
        </authorList>
    </citation>
    <scope>NUCLEOTIDE SEQUENCE [LARGE SCALE GENOMIC DNA]</scope>
    <source>
        <strain evidence="6 7">HY188</strain>
    </source>
</reference>
<feature type="domain" description="CoA carboxyltransferase C-terminal" evidence="5">
    <location>
        <begin position="253"/>
        <end position="490"/>
    </location>
</feature>
<evidence type="ECO:0000313" key="6">
    <source>
        <dbReference type="EMBL" id="QDQ96998.1"/>
    </source>
</evidence>
<organism evidence="6 7">
    <name type="scientific">Tomitella fengzijianii</name>
    <dbReference type="NCBI Taxonomy" id="2597660"/>
    <lineage>
        <taxon>Bacteria</taxon>
        <taxon>Bacillati</taxon>
        <taxon>Actinomycetota</taxon>
        <taxon>Actinomycetes</taxon>
        <taxon>Mycobacteriales</taxon>
        <taxon>Tomitella</taxon>
    </lineage>
</organism>
<keyword evidence="7" id="KW-1185">Reference proteome</keyword>
<dbReference type="RefSeq" id="WP_143907240.1">
    <property type="nucleotide sequence ID" value="NZ_CP041765.1"/>
</dbReference>
<dbReference type="Proteomes" id="UP000317344">
    <property type="component" value="Chromosome"/>
</dbReference>
<feature type="compositionally biased region" description="Low complexity" evidence="3">
    <location>
        <begin position="232"/>
        <end position="243"/>
    </location>
</feature>
<name>A0A516X1Q2_9ACTN</name>
<comment type="similarity">
    <text evidence="1">Belongs to the AccD/PCCB family.</text>
</comment>
<dbReference type="PRINTS" id="PR01070">
    <property type="entry name" value="ACCCTRFRASEB"/>
</dbReference>
<keyword evidence="2 6" id="KW-0808">Transferase</keyword>
<dbReference type="EMBL" id="CP041765">
    <property type="protein sequence ID" value="QDQ96998.1"/>
    <property type="molecule type" value="Genomic_DNA"/>
</dbReference>
<dbReference type="GO" id="GO:0009317">
    <property type="term" value="C:acetyl-CoA carboxylase complex"/>
    <property type="evidence" value="ECO:0007669"/>
    <property type="project" value="InterPro"/>
</dbReference>
<dbReference type="InterPro" id="IPR034733">
    <property type="entry name" value="AcCoA_carboxyl_beta"/>
</dbReference>
<dbReference type="GO" id="GO:0016740">
    <property type="term" value="F:transferase activity"/>
    <property type="evidence" value="ECO:0007669"/>
    <property type="project" value="UniProtKB-KW"/>
</dbReference>
<dbReference type="GO" id="GO:0003989">
    <property type="term" value="F:acetyl-CoA carboxylase activity"/>
    <property type="evidence" value="ECO:0007669"/>
    <property type="project" value="InterPro"/>
</dbReference>
<accession>A0A516X1Q2</accession>
<feature type="region of interest" description="Disordered" evidence="3">
    <location>
        <begin position="232"/>
        <end position="251"/>
    </location>
</feature>
<dbReference type="GO" id="GO:2001295">
    <property type="term" value="P:malonyl-CoA biosynthetic process"/>
    <property type="evidence" value="ECO:0007669"/>
    <property type="project" value="TreeGrafter"/>
</dbReference>
<dbReference type="GO" id="GO:0006633">
    <property type="term" value="P:fatty acid biosynthetic process"/>
    <property type="evidence" value="ECO:0007669"/>
    <property type="project" value="InterPro"/>
</dbReference>
<evidence type="ECO:0000256" key="1">
    <source>
        <dbReference type="ARBA" id="ARBA00006102"/>
    </source>
</evidence>
<evidence type="ECO:0000259" key="4">
    <source>
        <dbReference type="PROSITE" id="PS50980"/>
    </source>
</evidence>
<dbReference type="PROSITE" id="PS50989">
    <property type="entry name" value="COA_CT_CTER"/>
    <property type="match status" value="1"/>
</dbReference>
<evidence type="ECO:0000256" key="3">
    <source>
        <dbReference type="SAM" id="MobiDB-lite"/>
    </source>
</evidence>
<dbReference type="KEGG" id="toy:FO059_06170"/>
<gene>
    <name evidence="6" type="ORF">FO059_06170</name>
</gene>
<dbReference type="AlphaFoldDB" id="A0A516X1Q2"/>
<dbReference type="PANTHER" id="PTHR42995:SF5">
    <property type="entry name" value="ACETYL-COENZYME A CARBOXYLASE CARBOXYL TRANSFERASE SUBUNIT BETA, CHLOROPLASTIC"/>
    <property type="match status" value="1"/>
</dbReference>
<evidence type="ECO:0000313" key="7">
    <source>
        <dbReference type="Proteomes" id="UP000317344"/>
    </source>
</evidence>